<dbReference type="EMBL" id="JAKGAS010000003">
    <property type="protein sequence ID" value="MCF2947889.1"/>
    <property type="molecule type" value="Genomic_DNA"/>
</dbReference>
<evidence type="ECO:0000313" key="3">
    <source>
        <dbReference type="Proteomes" id="UP001521137"/>
    </source>
</evidence>
<proteinExistence type="predicted"/>
<comment type="caution">
    <text evidence="2">The sequence shown here is derived from an EMBL/GenBank/DDBJ whole genome shotgun (WGS) entry which is preliminary data.</text>
</comment>
<gene>
    <name evidence="2" type="ORF">L0668_07215</name>
</gene>
<keyword evidence="3" id="KW-1185">Reference proteome</keyword>
<dbReference type="PANTHER" id="PTHR46615:SF1">
    <property type="entry name" value="ARYLSULFATASE K"/>
    <property type="match status" value="1"/>
</dbReference>
<evidence type="ECO:0000259" key="1">
    <source>
        <dbReference type="Pfam" id="PF16347"/>
    </source>
</evidence>
<dbReference type="InterPro" id="IPR032506">
    <property type="entry name" value="SGSH_C"/>
</dbReference>
<dbReference type="Pfam" id="PF16347">
    <property type="entry name" value="SGSH_C"/>
    <property type="match status" value="1"/>
</dbReference>
<sequence>MRITQSLTGGVDISATILDLANVEKPKTWDGVSLLPILQDNKKQVRTSLPHIQVWGPEPTRNLALLDGRYKYIYWYYQDEALGLTPTEELYDLQNDPFELTNIANHSTHSQTLKNMRKLYDQQIQQWQHQTLNYNEYAEYGHLLNRDLSWSEKLKILQIKGIADKS</sequence>
<protein>
    <submittedName>
        <fullName evidence="2">DUF4976 domain-containing protein</fullName>
    </submittedName>
</protein>
<accession>A0ABS9D7V1</accession>
<dbReference type="InterPro" id="IPR051849">
    <property type="entry name" value="GAG-degrading_sulfatase"/>
</dbReference>
<organism evidence="2 3">
    <name type="scientific">Paraglaciecola algarum</name>
    <dbReference type="NCBI Taxonomy" id="3050085"/>
    <lineage>
        <taxon>Bacteria</taxon>
        <taxon>Pseudomonadati</taxon>
        <taxon>Pseudomonadota</taxon>
        <taxon>Gammaproteobacteria</taxon>
        <taxon>Alteromonadales</taxon>
        <taxon>Alteromonadaceae</taxon>
        <taxon>Paraglaciecola</taxon>
    </lineage>
</organism>
<dbReference type="SUPFAM" id="SSF53649">
    <property type="entry name" value="Alkaline phosphatase-like"/>
    <property type="match status" value="1"/>
</dbReference>
<dbReference type="PANTHER" id="PTHR46615">
    <property type="entry name" value="ARYLSULFATASE K"/>
    <property type="match status" value="1"/>
</dbReference>
<feature type="domain" description="N-sulphoglucosamine sulphohydrolase C-terminal" evidence="1">
    <location>
        <begin position="5"/>
        <end position="123"/>
    </location>
</feature>
<dbReference type="Proteomes" id="UP001521137">
    <property type="component" value="Unassembled WGS sequence"/>
</dbReference>
<dbReference type="InterPro" id="IPR017850">
    <property type="entry name" value="Alkaline_phosphatase_core_sf"/>
</dbReference>
<reference evidence="2 3" key="1">
    <citation type="submission" date="2022-01" db="EMBL/GenBank/DDBJ databases">
        <title>Paraglaciecola sp. G1-23.</title>
        <authorList>
            <person name="Jin M.S."/>
            <person name="Han D.M."/>
            <person name="Kim H.M."/>
            <person name="Jeon C.O."/>
        </authorList>
    </citation>
    <scope>NUCLEOTIDE SEQUENCE [LARGE SCALE GENOMIC DNA]</scope>
    <source>
        <strain evidence="2 3">G1-23</strain>
    </source>
</reference>
<evidence type="ECO:0000313" key="2">
    <source>
        <dbReference type="EMBL" id="MCF2947889.1"/>
    </source>
</evidence>
<dbReference type="Gene3D" id="3.40.720.10">
    <property type="entry name" value="Alkaline Phosphatase, subunit A"/>
    <property type="match status" value="1"/>
</dbReference>
<name>A0ABS9D7V1_9ALTE</name>